<dbReference type="AlphaFoldDB" id="A0AAN8F3A6"/>
<evidence type="ECO:0000313" key="1">
    <source>
        <dbReference type="EMBL" id="KAK5972596.1"/>
    </source>
</evidence>
<organism evidence="1 2">
    <name type="scientific">Trichostrongylus colubriformis</name>
    <name type="common">Black scour worm</name>
    <dbReference type="NCBI Taxonomy" id="6319"/>
    <lineage>
        <taxon>Eukaryota</taxon>
        <taxon>Metazoa</taxon>
        <taxon>Ecdysozoa</taxon>
        <taxon>Nematoda</taxon>
        <taxon>Chromadorea</taxon>
        <taxon>Rhabditida</taxon>
        <taxon>Rhabditina</taxon>
        <taxon>Rhabditomorpha</taxon>
        <taxon>Strongyloidea</taxon>
        <taxon>Trichostrongylidae</taxon>
        <taxon>Trichostrongylus</taxon>
    </lineage>
</organism>
<sequence>FVTVTCALGNMDSGYDDSHTGHGDKTTMIILLQNSLVTIL</sequence>
<name>A0AAN8F3A6_TRICO</name>
<dbReference type="EMBL" id="WIXE01016502">
    <property type="protein sequence ID" value="KAK5972596.1"/>
    <property type="molecule type" value="Genomic_DNA"/>
</dbReference>
<dbReference type="Proteomes" id="UP001331761">
    <property type="component" value="Unassembled WGS sequence"/>
</dbReference>
<proteinExistence type="predicted"/>
<keyword evidence="2" id="KW-1185">Reference proteome</keyword>
<protein>
    <submittedName>
        <fullName evidence="1">Uncharacterized protein</fullName>
    </submittedName>
</protein>
<comment type="caution">
    <text evidence="1">The sequence shown here is derived from an EMBL/GenBank/DDBJ whole genome shotgun (WGS) entry which is preliminary data.</text>
</comment>
<feature type="non-terminal residue" evidence="1">
    <location>
        <position position="1"/>
    </location>
</feature>
<gene>
    <name evidence="1" type="ORF">GCK32_008774</name>
</gene>
<evidence type="ECO:0000313" key="2">
    <source>
        <dbReference type="Proteomes" id="UP001331761"/>
    </source>
</evidence>
<accession>A0AAN8F3A6</accession>
<reference evidence="1 2" key="1">
    <citation type="submission" date="2019-10" db="EMBL/GenBank/DDBJ databases">
        <title>Assembly and Annotation for the nematode Trichostrongylus colubriformis.</title>
        <authorList>
            <person name="Martin J."/>
        </authorList>
    </citation>
    <scope>NUCLEOTIDE SEQUENCE [LARGE SCALE GENOMIC DNA]</scope>
    <source>
        <strain evidence="1">G859</strain>
        <tissue evidence="1">Whole worm</tissue>
    </source>
</reference>